<protein>
    <submittedName>
        <fullName evidence="1">Uncharacterized protein</fullName>
    </submittedName>
</protein>
<sequence>MARLASVVRWCGGWRERRARRQKLLRRRQHSGGTVWLGRRRSCRLAVSRLVRWRLVAELLRPIRKALMEIVAGAAAGAGSGSGSAGRRQLVMLPQLNFPFVGTLTLPAVA</sequence>
<keyword evidence="2" id="KW-1185">Reference proteome</keyword>
<accession>A0A8T0QQI7</accession>
<evidence type="ECO:0000313" key="2">
    <source>
        <dbReference type="Proteomes" id="UP000823388"/>
    </source>
</evidence>
<reference evidence="1" key="1">
    <citation type="submission" date="2020-05" db="EMBL/GenBank/DDBJ databases">
        <title>WGS assembly of Panicum virgatum.</title>
        <authorList>
            <person name="Lovell J.T."/>
            <person name="Jenkins J."/>
            <person name="Shu S."/>
            <person name="Juenger T.E."/>
            <person name="Schmutz J."/>
        </authorList>
    </citation>
    <scope>NUCLEOTIDE SEQUENCE</scope>
    <source>
        <strain evidence="1">AP13</strain>
    </source>
</reference>
<dbReference type="AlphaFoldDB" id="A0A8T0QQI7"/>
<proteinExistence type="predicted"/>
<dbReference type="EMBL" id="CM029049">
    <property type="protein sequence ID" value="KAG2575373.1"/>
    <property type="molecule type" value="Genomic_DNA"/>
</dbReference>
<comment type="caution">
    <text evidence="1">The sequence shown here is derived from an EMBL/GenBank/DDBJ whole genome shotgun (WGS) entry which is preliminary data.</text>
</comment>
<dbReference type="Proteomes" id="UP000823388">
    <property type="component" value="Chromosome 7K"/>
</dbReference>
<evidence type="ECO:0000313" key="1">
    <source>
        <dbReference type="EMBL" id="KAG2575373.1"/>
    </source>
</evidence>
<name>A0A8T0QQI7_PANVG</name>
<gene>
    <name evidence="1" type="ORF">PVAP13_7KG430500</name>
</gene>
<organism evidence="1 2">
    <name type="scientific">Panicum virgatum</name>
    <name type="common">Blackwell switchgrass</name>
    <dbReference type="NCBI Taxonomy" id="38727"/>
    <lineage>
        <taxon>Eukaryota</taxon>
        <taxon>Viridiplantae</taxon>
        <taxon>Streptophyta</taxon>
        <taxon>Embryophyta</taxon>
        <taxon>Tracheophyta</taxon>
        <taxon>Spermatophyta</taxon>
        <taxon>Magnoliopsida</taxon>
        <taxon>Liliopsida</taxon>
        <taxon>Poales</taxon>
        <taxon>Poaceae</taxon>
        <taxon>PACMAD clade</taxon>
        <taxon>Panicoideae</taxon>
        <taxon>Panicodae</taxon>
        <taxon>Paniceae</taxon>
        <taxon>Panicinae</taxon>
        <taxon>Panicum</taxon>
        <taxon>Panicum sect. Hiantes</taxon>
    </lineage>
</organism>